<dbReference type="STRING" id="1003195.SCATT_22630"/>
<proteinExistence type="predicted"/>
<gene>
    <name evidence="3" type="ordered locus">SCATT_22630</name>
</gene>
<reference evidence="4" key="1">
    <citation type="submission" date="2011-12" db="EMBL/GenBank/DDBJ databases">
        <title>Complete genome sequence of Streptomyces cattleya strain DSM 46488.</title>
        <authorList>
            <person name="Ou H.-Y."/>
            <person name="Li P."/>
            <person name="Zhao C."/>
            <person name="O'Hagan D."/>
            <person name="Deng Z."/>
        </authorList>
    </citation>
    <scope>NUCLEOTIDE SEQUENCE [LARGE SCALE GENOMIC DNA]</scope>
    <source>
        <strain evidence="4">ATCC 35852 / DSM 46488 / JCM 4925 / NBRC 14057 / NRRL 8057</strain>
    </source>
</reference>
<evidence type="ECO:0000259" key="2">
    <source>
        <dbReference type="Pfam" id="PF24729"/>
    </source>
</evidence>
<dbReference type="KEGG" id="sct:SCAT_2280"/>
<evidence type="ECO:0000256" key="1">
    <source>
        <dbReference type="ARBA" id="ARBA00022741"/>
    </source>
</evidence>
<protein>
    <recommendedName>
        <fullName evidence="2">Acb2/Tad1 hairpin domain-containing protein</fullName>
    </recommendedName>
</protein>
<dbReference type="Pfam" id="PF24729">
    <property type="entry name" value="Acb2_Tad1_hairpin"/>
    <property type="match status" value="1"/>
</dbReference>
<dbReference type="KEGG" id="scy:SCATT_22630"/>
<dbReference type="InterPro" id="IPR056098">
    <property type="entry name" value="Acb2/Tad1_hairpin"/>
</dbReference>
<dbReference type="PATRIC" id="fig|1003195.11.peg.3793"/>
<dbReference type="AlphaFoldDB" id="F8JY58"/>
<organism evidence="3 4">
    <name type="scientific">Streptantibioticus cattleyicolor (strain ATCC 35852 / DSM 46488 / JCM 4925 / NBRC 14057 / NRRL 8057)</name>
    <name type="common">Streptomyces cattleya</name>
    <dbReference type="NCBI Taxonomy" id="1003195"/>
    <lineage>
        <taxon>Bacteria</taxon>
        <taxon>Bacillati</taxon>
        <taxon>Actinomycetota</taxon>
        <taxon>Actinomycetes</taxon>
        <taxon>Kitasatosporales</taxon>
        <taxon>Streptomycetaceae</taxon>
        <taxon>Streptantibioticus</taxon>
    </lineage>
</organism>
<dbReference type="HOGENOM" id="CLU_2290010_0_0_11"/>
<accession>G8WPD2</accession>
<dbReference type="OrthoDB" id="9983241at2"/>
<dbReference type="GO" id="GO:0000166">
    <property type="term" value="F:nucleotide binding"/>
    <property type="evidence" value="ECO:0007669"/>
    <property type="project" value="UniProtKB-KW"/>
</dbReference>
<evidence type="ECO:0000313" key="4">
    <source>
        <dbReference type="Proteomes" id="UP000007842"/>
    </source>
</evidence>
<name>F8JY58_STREN</name>
<keyword evidence="4" id="KW-1185">Reference proteome</keyword>
<accession>F8JY58</accession>
<dbReference type="Proteomes" id="UP000007842">
    <property type="component" value="Chromosome"/>
</dbReference>
<keyword evidence="1" id="KW-0547">Nucleotide-binding</keyword>
<dbReference type="RefSeq" id="WP_014143026.1">
    <property type="nucleotide sequence ID" value="NC_016111.1"/>
</dbReference>
<dbReference type="EMBL" id="CP003219">
    <property type="protein sequence ID" value="AEW94634.1"/>
    <property type="molecule type" value="Genomic_DNA"/>
</dbReference>
<evidence type="ECO:0000313" key="3">
    <source>
        <dbReference type="EMBL" id="AEW94634.1"/>
    </source>
</evidence>
<feature type="domain" description="Acb2/Tad1 hairpin" evidence="2">
    <location>
        <begin position="5"/>
        <end position="66"/>
    </location>
</feature>
<sequence length="101" mass="10684">MAITRQEIALRFAAPRTDPERTAVKARLSSAAAEFGLLIHELVPGSREQSIALTALEQAVAAAHSGVDRRAVMPGEHRGPDGVHRIDACTCGHPVHGRGTS</sequence>